<feature type="chain" id="PRO_5011788085" evidence="1">
    <location>
        <begin position="17"/>
        <end position="220"/>
    </location>
</feature>
<dbReference type="EMBL" id="FNPR01000001">
    <property type="protein sequence ID" value="SDY12665.1"/>
    <property type="molecule type" value="Genomic_DNA"/>
</dbReference>
<accession>A0A1H3HBQ8</accession>
<keyword evidence="3" id="KW-1185">Reference proteome</keyword>
<protein>
    <submittedName>
        <fullName evidence="2">Uncharacterized protein</fullName>
    </submittedName>
</protein>
<keyword evidence="1" id="KW-0732">Signal</keyword>
<name>A0A1H3HBQ8_9RHOB</name>
<dbReference type="Pfam" id="PF11150">
    <property type="entry name" value="DUF2927"/>
    <property type="match status" value="1"/>
</dbReference>
<dbReference type="InterPro" id="IPR021323">
    <property type="entry name" value="DUF2927"/>
</dbReference>
<organism evidence="2 3">
    <name type="scientific">Lentibacter algarum</name>
    <dbReference type="NCBI Taxonomy" id="576131"/>
    <lineage>
        <taxon>Bacteria</taxon>
        <taxon>Pseudomonadati</taxon>
        <taxon>Pseudomonadota</taxon>
        <taxon>Alphaproteobacteria</taxon>
        <taxon>Rhodobacterales</taxon>
        <taxon>Roseobacteraceae</taxon>
        <taxon>Lentibacter</taxon>
    </lineage>
</organism>
<feature type="signal peptide" evidence="1">
    <location>
        <begin position="1"/>
        <end position="16"/>
    </location>
</feature>
<dbReference type="RefSeq" id="WP_177170602.1">
    <property type="nucleotide sequence ID" value="NZ_CALLJM010000049.1"/>
</dbReference>
<dbReference type="Proteomes" id="UP000199026">
    <property type="component" value="Unassembled WGS sequence"/>
</dbReference>
<sequence length="220" mass="23227">MKTALAFLLLASAAQAQDHIAAQGPLSDADFYRLVACAAPPDQPCQKPLVRWQVERPLRLWVAPLPEAYLGGKAKRAEAAINLAIKELNGSGAAISLARTDIKTVADIRLFFLDQARGEPIQGTGLSSVDGARLGGATTRMQANVAKGEILAAAIVVSTTLGIASYEGVILEELTQALGLMTDIKSPAYVGVSVLSQDGNRVTRLGAQDKTALKQHYPPK</sequence>
<gene>
    <name evidence="2" type="ORF">SAMN05444486_101325</name>
</gene>
<evidence type="ECO:0000313" key="2">
    <source>
        <dbReference type="EMBL" id="SDY12665.1"/>
    </source>
</evidence>
<dbReference type="GeneID" id="78123130"/>
<evidence type="ECO:0000313" key="3">
    <source>
        <dbReference type="Proteomes" id="UP000199026"/>
    </source>
</evidence>
<evidence type="ECO:0000256" key="1">
    <source>
        <dbReference type="SAM" id="SignalP"/>
    </source>
</evidence>
<proteinExistence type="predicted"/>
<reference evidence="2 3" key="1">
    <citation type="submission" date="2016-10" db="EMBL/GenBank/DDBJ databases">
        <authorList>
            <person name="de Groot N.N."/>
        </authorList>
    </citation>
    <scope>NUCLEOTIDE SEQUENCE [LARGE SCALE GENOMIC DNA]</scope>
    <source>
        <strain evidence="2 3">DSM 24677</strain>
    </source>
</reference>
<dbReference type="STRING" id="576131.SAMN05444486_101325"/>
<dbReference type="AlphaFoldDB" id="A0A1H3HBQ8"/>